<evidence type="ECO:0000256" key="1">
    <source>
        <dbReference type="SAM" id="Coils"/>
    </source>
</evidence>
<feature type="coiled-coil region" evidence="1">
    <location>
        <begin position="80"/>
        <end position="114"/>
    </location>
</feature>
<comment type="caution">
    <text evidence="3">The sequence shown here is derived from an EMBL/GenBank/DDBJ whole genome shotgun (WGS) entry which is preliminary data.</text>
</comment>
<evidence type="ECO:0000256" key="2">
    <source>
        <dbReference type="SAM" id="MobiDB-lite"/>
    </source>
</evidence>
<keyword evidence="1" id="KW-0175">Coiled coil</keyword>
<evidence type="ECO:0000313" key="3">
    <source>
        <dbReference type="EMBL" id="THH33858.1"/>
    </source>
</evidence>
<name>A0A4S4N765_9APHY</name>
<protein>
    <submittedName>
        <fullName evidence="3">Uncharacterized protein</fullName>
    </submittedName>
</protein>
<feature type="compositionally biased region" description="Polar residues" evidence="2">
    <location>
        <begin position="1"/>
        <end position="19"/>
    </location>
</feature>
<reference evidence="3 4" key="1">
    <citation type="submission" date="2019-02" db="EMBL/GenBank/DDBJ databases">
        <title>Genome sequencing of the rare red list fungi Antrodiella citrinella (Flaviporus citrinellus).</title>
        <authorList>
            <person name="Buettner E."/>
            <person name="Kellner H."/>
        </authorList>
    </citation>
    <scope>NUCLEOTIDE SEQUENCE [LARGE SCALE GENOMIC DNA]</scope>
    <source>
        <strain evidence="3 4">DSM 108506</strain>
    </source>
</reference>
<organism evidence="3 4">
    <name type="scientific">Antrodiella citrinella</name>
    <dbReference type="NCBI Taxonomy" id="2447956"/>
    <lineage>
        <taxon>Eukaryota</taxon>
        <taxon>Fungi</taxon>
        <taxon>Dikarya</taxon>
        <taxon>Basidiomycota</taxon>
        <taxon>Agaricomycotina</taxon>
        <taxon>Agaricomycetes</taxon>
        <taxon>Polyporales</taxon>
        <taxon>Steccherinaceae</taxon>
        <taxon>Antrodiella</taxon>
    </lineage>
</organism>
<feature type="region of interest" description="Disordered" evidence="2">
    <location>
        <begin position="1"/>
        <end position="25"/>
    </location>
</feature>
<dbReference type="Proteomes" id="UP000308730">
    <property type="component" value="Unassembled WGS sequence"/>
</dbReference>
<dbReference type="AlphaFoldDB" id="A0A4S4N765"/>
<proteinExistence type="predicted"/>
<keyword evidence="4" id="KW-1185">Reference proteome</keyword>
<dbReference type="EMBL" id="SGPM01000002">
    <property type="protein sequence ID" value="THH33858.1"/>
    <property type="molecule type" value="Genomic_DNA"/>
</dbReference>
<evidence type="ECO:0000313" key="4">
    <source>
        <dbReference type="Proteomes" id="UP000308730"/>
    </source>
</evidence>
<dbReference type="OrthoDB" id="3254913at2759"/>
<gene>
    <name evidence="3" type="ORF">EUX98_g278</name>
</gene>
<sequence>MSASEARNSGEQYARTGSATRLDGLEEDDAASIAAVLPEPKLPDLDLELDLTLTFDSIFADMAKTASEPEHKVQKRASNVLKLSQENDALKEQLRAMTERLEAAERKQRALEEGKRVDSATT</sequence>
<accession>A0A4S4N765</accession>